<keyword evidence="3" id="KW-1185">Reference proteome</keyword>
<feature type="coiled-coil region" evidence="1">
    <location>
        <begin position="38"/>
        <end position="72"/>
    </location>
</feature>
<reference evidence="2 3" key="1">
    <citation type="submission" date="2024-06" db="EMBL/GenBank/DDBJ databases">
        <title>The Natural Products Discovery Center: Release of the First 8490 Sequenced Strains for Exploring Actinobacteria Biosynthetic Diversity.</title>
        <authorList>
            <person name="Kalkreuter E."/>
            <person name="Kautsar S.A."/>
            <person name="Yang D."/>
            <person name="Bader C.D."/>
            <person name="Teijaro C.N."/>
            <person name="Fluegel L."/>
            <person name="Davis C.M."/>
            <person name="Simpson J.R."/>
            <person name="Lauterbach L."/>
            <person name="Steele A.D."/>
            <person name="Gui C."/>
            <person name="Meng S."/>
            <person name="Li G."/>
            <person name="Viehrig K."/>
            <person name="Ye F."/>
            <person name="Su P."/>
            <person name="Kiefer A.F."/>
            <person name="Nichols A."/>
            <person name="Cepeda A.J."/>
            <person name="Yan W."/>
            <person name="Fan B."/>
            <person name="Jiang Y."/>
            <person name="Adhikari A."/>
            <person name="Zheng C.-J."/>
            <person name="Schuster L."/>
            <person name="Cowan T.M."/>
            <person name="Smanski M.J."/>
            <person name="Chevrette M.G."/>
            <person name="De Carvalho L.P.S."/>
            <person name="Shen B."/>
        </authorList>
    </citation>
    <scope>NUCLEOTIDE SEQUENCE [LARGE SCALE GENOMIC DNA]</scope>
    <source>
        <strain evidence="2 3">NPDC005137</strain>
    </source>
</reference>
<keyword evidence="1" id="KW-0175">Coiled coil</keyword>
<proteinExistence type="predicted"/>
<organism evidence="2 3">
    <name type="scientific">Streptomyces sp. 900116325</name>
    <dbReference type="NCBI Taxonomy" id="3154295"/>
    <lineage>
        <taxon>Bacteria</taxon>
        <taxon>Bacillati</taxon>
        <taxon>Actinomycetota</taxon>
        <taxon>Actinomycetes</taxon>
        <taxon>Kitasatosporales</taxon>
        <taxon>Streptomycetaceae</taxon>
        <taxon>Streptomyces</taxon>
    </lineage>
</organism>
<protein>
    <recommendedName>
        <fullName evidence="4">Excreted virulence factor EspC (Type VII ESX diderm)</fullName>
    </recommendedName>
</protein>
<evidence type="ECO:0000256" key="1">
    <source>
        <dbReference type="SAM" id="Coils"/>
    </source>
</evidence>
<dbReference type="EMBL" id="JBEXIP010000009">
    <property type="protein sequence ID" value="MET8433930.1"/>
    <property type="molecule type" value="Genomic_DNA"/>
</dbReference>
<evidence type="ECO:0008006" key="4">
    <source>
        <dbReference type="Google" id="ProtNLM"/>
    </source>
</evidence>
<evidence type="ECO:0000313" key="2">
    <source>
        <dbReference type="EMBL" id="MET8433930.1"/>
    </source>
</evidence>
<accession>A0ABV2U7V1</accession>
<comment type="caution">
    <text evidence="2">The sequence shown here is derived from an EMBL/GenBank/DDBJ whole genome shotgun (WGS) entry which is preliminary data.</text>
</comment>
<name>A0ABV2U7V1_9ACTN</name>
<sequence>MRAAGGADALHTLLGPVRSELETAHEGVVAGAAGLEALTELGAVRESWQRRIEAARRECRSLAGNLREVARAQGETNEAVRQSFAPVAARGGGQ</sequence>
<gene>
    <name evidence="2" type="ORF">ABZV61_14255</name>
</gene>
<dbReference type="RefSeq" id="WP_356671989.1">
    <property type="nucleotide sequence ID" value="NZ_JBEXEF010000060.1"/>
</dbReference>
<evidence type="ECO:0000313" key="3">
    <source>
        <dbReference type="Proteomes" id="UP001550044"/>
    </source>
</evidence>
<dbReference type="Proteomes" id="UP001550044">
    <property type="component" value="Unassembled WGS sequence"/>
</dbReference>